<accession>A0ABY5DQ02</accession>
<dbReference type="RefSeq" id="WP_254570826.1">
    <property type="nucleotide sequence ID" value="NZ_CP098502.1"/>
</dbReference>
<reference evidence="2 3" key="1">
    <citation type="submission" date="2022-06" db="EMBL/GenBank/DDBJ databases">
        <title>Paraconexibacter antarcticus.</title>
        <authorList>
            <person name="Kim C.S."/>
        </authorList>
    </citation>
    <scope>NUCLEOTIDE SEQUENCE [LARGE SCALE GENOMIC DNA]</scope>
    <source>
        <strain evidence="2 3">02-257</strain>
    </source>
</reference>
<dbReference type="Pfam" id="PF08309">
    <property type="entry name" value="LVIVD"/>
    <property type="match status" value="1"/>
</dbReference>
<evidence type="ECO:0000256" key="1">
    <source>
        <dbReference type="SAM" id="SignalP"/>
    </source>
</evidence>
<gene>
    <name evidence="2" type="ORF">NBH00_22590</name>
</gene>
<dbReference type="SUPFAM" id="SSF75011">
    <property type="entry name" value="3-carboxy-cis,cis-mucoante lactonizing enzyme"/>
    <property type="match status" value="1"/>
</dbReference>
<name>A0ABY5DQ02_9ACTN</name>
<protein>
    <recommendedName>
        <fullName evidence="4">WD40 repeat protein</fullName>
    </recommendedName>
</protein>
<feature type="signal peptide" evidence="1">
    <location>
        <begin position="1"/>
        <end position="25"/>
    </location>
</feature>
<dbReference type="EMBL" id="CP098502">
    <property type="protein sequence ID" value="UTI64113.1"/>
    <property type="molecule type" value="Genomic_DNA"/>
</dbReference>
<organism evidence="2 3">
    <name type="scientific">Paraconexibacter antarcticus</name>
    <dbReference type="NCBI Taxonomy" id="2949664"/>
    <lineage>
        <taxon>Bacteria</taxon>
        <taxon>Bacillati</taxon>
        <taxon>Actinomycetota</taxon>
        <taxon>Thermoleophilia</taxon>
        <taxon>Solirubrobacterales</taxon>
        <taxon>Paraconexibacteraceae</taxon>
        <taxon>Paraconexibacter</taxon>
    </lineage>
</organism>
<dbReference type="Proteomes" id="UP001056035">
    <property type="component" value="Chromosome"/>
</dbReference>
<proteinExistence type="predicted"/>
<dbReference type="InterPro" id="IPR013211">
    <property type="entry name" value="LVIVD"/>
</dbReference>
<keyword evidence="3" id="KW-1185">Reference proteome</keyword>
<feature type="chain" id="PRO_5047036798" description="WD40 repeat protein" evidence="1">
    <location>
        <begin position="26"/>
        <end position="586"/>
    </location>
</feature>
<evidence type="ECO:0008006" key="4">
    <source>
        <dbReference type="Google" id="ProtNLM"/>
    </source>
</evidence>
<evidence type="ECO:0000313" key="3">
    <source>
        <dbReference type="Proteomes" id="UP001056035"/>
    </source>
</evidence>
<evidence type="ECO:0000313" key="2">
    <source>
        <dbReference type="EMBL" id="UTI64113.1"/>
    </source>
</evidence>
<keyword evidence="1" id="KW-0732">Signal</keyword>
<sequence length="586" mass="62489">MRWTHVALVATTALAIATGAQPAAAQSGLVGPTLPTNDLQNFLKLDGYQTPLRLPTQHNPEPVLAPVPRAQCGAGSRPLAGMQGRVDTAAATSTAAADGWTCNTTLVSRHPTPGGFRVWRYTDPAGHVCAYYDTSLFSRLNVVSALGGPSPGVVVLDMADPAHPKQTAILTDPAMLAPHESLNLNARRGLLAAEMGNGATLPGLMSIYDIAADCRTPKLRSTFLAAPFGHESGFAPDGRTFWIGGGQGIAAVDVSDPSRPKTIWTGNVFAHGLNLSDDGNTMWDADPIDGDLITFDVSQVQARKADPKVSEISRLTWDTVSIPQNTAPLRIGGKPYLLEFDEFAFRFNPPTLDDRAGAARIIDIADPAHPRVVSNLRLEVNMRAAHQEAATADPSELPTSSAFPYGAHYCAVPREDDPGIVACSFLNSGLRVFDIRDPLHPKEVAYFVSPPTAAAASGAAPADLAFSQPAFDPARREIYYTDATTGFYDLRLDASAWPDPLGPPAACVSSRVVLIHVPGAGRVRSARVTVAGRRVRARLVGRTGVRVSLARLPRRTVTVRIVARTAHGTRTIVRRYHTCRPGTKAP</sequence>